<dbReference type="InterPro" id="IPR008969">
    <property type="entry name" value="CarboxyPept-like_regulatory"/>
</dbReference>
<dbReference type="NCBIfam" id="TIGR04056">
    <property type="entry name" value="OMP_RagA_SusC"/>
    <property type="match status" value="1"/>
</dbReference>
<evidence type="ECO:0000256" key="3">
    <source>
        <dbReference type="ARBA" id="ARBA00022452"/>
    </source>
</evidence>
<dbReference type="PROSITE" id="PS52016">
    <property type="entry name" value="TONB_DEPENDENT_REC_3"/>
    <property type="match status" value="1"/>
</dbReference>
<dbReference type="InterPro" id="IPR012910">
    <property type="entry name" value="Plug_dom"/>
</dbReference>
<dbReference type="Pfam" id="PF13715">
    <property type="entry name" value="CarbopepD_reg_2"/>
    <property type="match status" value="1"/>
</dbReference>
<gene>
    <name evidence="10" type="ORF">LZZ85_13590</name>
</gene>
<dbReference type="InterPro" id="IPR011662">
    <property type="entry name" value="Secretin/TonB_short_N"/>
</dbReference>
<comment type="caution">
    <text evidence="10">The sequence shown here is derived from an EMBL/GenBank/DDBJ whole genome shotgun (WGS) entry which is preliminary data.</text>
</comment>
<comment type="similarity">
    <text evidence="7">Belongs to the TonB-dependent receptor family.</text>
</comment>
<keyword evidence="2 7" id="KW-0813">Transport</keyword>
<dbReference type="Pfam" id="PF07715">
    <property type="entry name" value="Plug"/>
    <property type="match status" value="1"/>
</dbReference>
<comment type="subcellular location">
    <subcellularLocation>
        <location evidence="1 7">Cell outer membrane</location>
        <topology evidence="1 7">Multi-pass membrane protein</topology>
    </subcellularLocation>
</comment>
<keyword evidence="3 7" id="KW-1134">Transmembrane beta strand</keyword>
<evidence type="ECO:0000313" key="11">
    <source>
        <dbReference type="Proteomes" id="UP001165367"/>
    </source>
</evidence>
<dbReference type="Gene3D" id="2.60.40.1120">
    <property type="entry name" value="Carboxypeptidase-like, regulatory domain"/>
    <property type="match status" value="1"/>
</dbReference>
<accession>A0ABS9KSM1</accession>
<dbReference type="InterPro" id="IPR023996">
    <property type="entry name" value="TonB-dep_OMP_SusC/RagA"/>
</dbReference>
<dbReference type="InterPro" id="IPR023997">
    <property type="entry name" value="TonB-dep_OMP_SusC/RagA_CS"/>
</dbReference>
<evidence type="ECO:0000313" key="10">
    <source>
        <dbReference type="EMBL" id="MCG2615327.1"/>
    </source>
</evidence>
<proteinExistence type="inferred from homology"/>
<dbReference type="SUPFAM" id="SSF56935">
    <property type="entry name" value="Porins"/>
    <property type="match status" value="1"/>
</dbReference>
<dbReference type="InterPro" id="IPR037066">
    <property type="entry name" value="Plug_dom_sf"/>
</dbReference>
<dbReference type="Proteomes" id="UP001165367">
    <property type="component" value="Unassembled WGS sequence"/>
</dbReference>
<protein>
    <submittedName>
        <fullName evidence="10">SusC/RagA family TonB-linked outer membrane protein</fullName>
    </submittedName>
</protein>
<dbReference type="EMBL" id="JAKLTR010000008">
    <property type="protein sequence ID" value="MCG2615327.1"/>
    <property type="molecule type" value="Genomic_DNA"/>
</dbReference>
<name>A0ABS9KSM1_9BACT</name>
<dbReference type="Gene3D" id="2.170.130.10">
    <property type="entry name" value="TonB-dependent receptor, plug domain"/>
    <property type="match status" value="1"/>
</dbReference>
<reference evidence="10" key="1">
    <citation type="submission" date="2022-01" db="EMBL/GenBank/DDBJ databases">
        <authorList>
            <person name="Jo J.-H."/>
            <person name="Im W.-T."/>
        </authorList>
    </citation>
    <scope>NUCLEOTIDE SEQUENCE</scope>
    <source>
        <strain evidence="10">NA20</strain>
    </source>
</reference>
<feature type="domain" description="TonB-dependent receptor plug" evidence="9">
    <location>
        <begin position="246"/>
        <end position="369"/>
    </location>
</feature>
<evidence type="ECO:0000256" key="1">
    <source>
        <dbReference type="ARBA" id="ARBA00004571"/>
    </source>
</evidence>
<keyword evidence="11" id="KW-1185">Reference proteome</keyword>
<sequence length="1135" mass="123698">MLKTALRNREAMSVPIGADQPPSTDSHSPWLTTKTMLKMKFTLFFILLTLLQAQAEGFSQTVNFSGRKVGLTKVFEVVESQTGYSVFANKNLLKETRSVSISVKNMPLKEFLDIIFRDQPVSYEINNKTIFLKKKVLAPASTVKGEEQRAAFQTITGTIVDSSGAPLAGASITIKGTNISATTNDAGQFRIEAEPNQTLVISFIGYQVQELPLNGRTNVEIILKKQVAEMEQVVVTALGITRKTKALSYSVQEIKGDEVVRVKDANFVNSLVGKVAGITINNSAAGIGGSARVVMRGTKSLFGNNNALYVIDGIPLPNLTTTQASDIFTGSGASGDGISNLNPDDIASMSVLTGSAAAALYGSQAANGVVLITTKRGVANKTSVTVANNTNFFNPLILPEFQNTYGSAPGDYYSWGPKLNTPSTYKPSDFFQTGYNVTNSVSLATGSDKNQTYLSAATVNAEGIVPNNGLARYNFSVRNTSSFLDDRMTLDVSGMYIKVNEDNMLSQGQYFNPLVPIYLFPLGDDIERYKVFERYNPARNFNTQFWPYGDLGFQMQNPYWIINRNLFENAKDRFVLSTGLKYNINSWLNIAGRVKLDHNTSVNERKFYASTSGLFASDAGAYNKNTAVTKQLYADVLLNANKNFGTDYTLNATIGSSLLDTRYDQEGYGGNLLGVPNLFAYQNVNLLQSTVTQNRFRDQLQAVFGTAQIGYRNMLFVDVTARNDWASALANTTAKSVFYPSVGVSGILSDLFNLRSNIVSFVKVRGTYSEVGNAPERFVSRATNQIVGSYPTPITFMPIATLRPERTKSFEAGLNLRFLKNKINFDVSAYQSRTFNQLFNPALASSTGFLSAYINAGEVLNRGIEASLGANLKIGKLDWTSTVTFGMNRNRIEQLLNDYIDPITNTPVKGLDSLNMGGTGSFTTALVKGGSMGDIYVNSLAVDEHGYINVGLVSQTVTADNSRFLKAGNSNPRYNIGFRNGFAYKNFNFDFLINARLGGEVVSITQAIMDRFGVSKTSADARDAGGVVINGERIPAQPYYSVTGGGVAGVGSMYVYSASNLRLAEASLSYTFPGTLFNNKIKGITIGVNGRNLFLLTKAPFDPETAASTGTYYQGIDYFIQPSLRSFGFSTRIQF</sequence>
<evidence type="ECO:0000256" key="5">
    <source>
        <dbReference type="ARBA" id="ARBA00023136"/>
    </source>
</evidence>
<evidence type="ECO:0000259" key="8">
    <source>
        <dbReference type="Pfam" id="PF07660"/>
    </source>
</evidence>
<dbReference type="Pfam" id="PF07660">
    <property type="entry name" value="STN"/>
    <property type="match status" value="1"/>
</dbReference>
<dbReference type="Gene3D" id="2.40.170.20">
    <property type="entry name" value="TonB-dependent receptor, beta-barrel domain"/>
    <property type="match status" value="1"/>
</dbReference>
<dbReference type="RefSeq" id="WP_237872584.1">
    <property type="nucleotide sequence ID" value="NZ_JAKLTR010000008.1"/>
</dbReference>
<keyword evidence="6 7" id="KW-0998">Cell outer membrane</keyword>
<dbReference type="InterPro" id="IPR039426">
    <property type="entry name" value="TonB-dep_rcpt-like"/>
</dbReference>
<evidence type="ECO:0000256" key="6">
    <source>
        <dbReference type="ARBA" id="ARBA00023237"/>
    </source>
</evidence>
<dbReference type="NCBIfam" id="TIGR04057">
    <property type="entry name" value="SusC_RagA_signa"/>
    <property type="match status" value="1"/>
</dbReference>
<dbReference type="InterPro" id="IPR036942">
    <property type="entry name" value="Beta-barrel_TonB_sf"/>
</dbReference>
<keyword evidence="4 7" id="KW-0812">Transmembrane</keyword>
<organism evidence="10 11">
    <name type="scientific">Terrimonas ginsenosidimutans</name>
    <dbReference type="NCBI Taxonomy" id="2908004"/>
    <lineage>
        <taxon>Bacteria</taxon>
        <taxon>Pseudomonadati</taxon>
        <taxon>Bacteroidota</taxon>
        <taxon>Chitinophagia</taxon>
        <taxon>Chitinophagales</taxon>
        <taxon>Chitinophagaceae</taxon>
        <taxon>Terrimonas</taxon>
    </lineage>
</organism>
<evidence type="ECO:0000256" key="2">
    <source>
        <dbReference type="ARBA" id="ARBA00022448"/>
    </source>
</evidence>
<evidence type="ECO:0000259" key="9">
    <source>
        <dbReference type="Pfam" id="PF07715"/>
    </source>
</evidence>
<feature type="domain" description="Secretin/TonB short N-terminal" evidence="8">
    <location>
        <begin position="84"/>
        <end position="135"/>
    </location>
</feature>
<evidence type="ECO:0000256" key="7">
    <source>
        <dbReference type="PROSITE-ProRule" id="PRU01360"/>
    </source>
</evidence>
<dbReference type="SUPFAM" id="SSF49464">
    <property type="entry name" value="Carboxypeptidase regulatory domain-like"/>
    <property type="match status" value="1"/>
</dbReference>
<evidence type="ECO:0000256" key="4">
    <source>
        <dbReference type="ARBA" id="ARBA00022692"/>
    </source>
</evidence>
<keyword evidence="5 7" id="KW-0472">Membrane</keyword>